<dbReference type="Pfam" id="PF14398">
    <property type="entry name" value="ATPgrasp_YheCD"/>
    <property type="match status" value="1"/>
</dbReference>
<accession>A0A2T4Z825</accession>
<dbReference type="Proteomes" id="UP000241639">
    <property type="component" value="Unassembled WGS sequence"/>
</dbReference>
<dbReference type="InterPro" id="IPR011761">
    <property type="entry name" value="ATP-grasp"/>
</dbReference>
<proteinExistence type="predicted"/>
<dbReference type="GO" id="GO:0005524">
    <property type="term" value="F:ATP binding"/>
    <property type="evidence" value="ECO:0007669"/>
    <property type="project" value="UniProtKB-UniRule"/>
</dbReference>
<sequence length="460" mass="52333">MNSDICRISPLTTKAPAQAILLSKSLMKQWGCLSGQSIKIKVGNKTCIARVAGLKRSHAQIYLPRSVYTHLSLPYFGSIRATYIQKELRIGPVIAILTTGFTGSPTAPFGLRSALFRNFLTAAQEDKPIFYVFTPEMVDWNNQVTSGWFYQPNANGSYQWIRRTVPLPDVVYERIPNRKSESLPRVLECRERLRSHIRCQIFNQGFFNKWTVHEKLHNHELAAEHIPETYHSPSVSVIREMLERHQMVYLKPNGGSLGLGIFRITRHPNKGYFCRFREGDNNILRRFFSLEALLRHAFGPQLNRLPRYLVQQGIRLVKYNGRSVDFRVHMHKDKQGKWQVVGMGAKVAGLGSVTTHGRTGGSLLTAEELLSDSFPGKEKGMMEHIQNVSIQIARALEGEVNGHLGELGLDIGVDRYRKVWLFEVNSKPGRSIFLHPSLRSAGRQSARYITEYSMKLAQFV</sequence>
<name>A0A2T4Z825_9BACL</name>
<evidence type="ECO:0000259" key="2">
    <source>
        <dbReference type="PROSITE" id="PS50975"/>
    </source>
</evidence>
<comment type="caution">
    <text evidence="3">The sequence shown here is derived from an EMBL/GenBank/DDBJ whole genome shotgun (WGS) entry which is preliminary data.</text>
</comment>
<evidence type="ECO:0000313" key="4">
    <source>
        <dbReference type="Proteomes" id="UP000241639"/>
    </source>
</evidence>
<evidence type="ECO:0000256" key="1">
    <source>
        <dbReference type="PROSITE-ProRule" id="PRU00409"/>
    </source>
</evidence>
<reference evidence="3 4" key="1">
    <citation type="submission" date="2018-04" db="EMBL/GenBank/DDBJ databases">
        <title>Genomic Encyclopedia of Archaeal and Bacterial Type Strains, Phase II (KMG-II): from individual species to whole genera.</title>
        <authorList>
            <person name="Goeker M."/>
        </authorList>
    </citation>
    <scope>NUCLEOTIDE SEQUENCE [LARGE SCALE GENOMIC DNA]</scope>
    <source>
        <strain evidence="3 4">DSM 45169</strain>
    </source>
</reference>
<organism evidence="3 4">
    <name type="scientific">Desmospora activa DSM 45169</name>
    <dbReference type="NCBI Taxonomy" id="1121389"/>
    <lineage>
        <taxon>Bacteria</taxon>
        <taxon>Bacillati</taxon>
        <taxon>Bacillota</taxon>
        <taxon>Bacilli</taxon>
        <taxon>Bacillales</taxon>
        <taxon>Thermoactinomycetaceae</taxon>
        <taxon>Desmospora</taxon>
    </lineage>
</organism>
<dbReference type="SUPFAM" id="SSF56059">
    <property type="entry name" value="Glutathione synthetase ATP-binding domain-like"/>
    <property type="match status" value="1"/>
</dbReference>
<protein>
    <submittedName>
        <fullName evidence="3">YheC/D-like protein</fullName>
    </submittedName>
</protein>
<keyword evidence="1" id="KW-0547">Nucleotide-binding</keyword>
<gene>
    <name evidence="3" type="ORF">C8J48_0623</name>
</gene>
<dbReference type="GO" id="GO:0046872">
    <property type="term" value="F:metal ion binding"/>
    <property type="evidence" value="ECO:0007669"/>
    <property type="project" value="InterPro"/>
</dbReference>
<evidence type="ECO:0000313" key="3">
    <source>
        <dbReference type="EMBL" id="PTM58051.1"/>
    </source>
</evidence>
<dbReference type="PROSITE" id="PS50975">
    <property type="entry name" value="ATP_GRASP"/>
    <property type="match status" value="1"/>
</dbReference>
<dbReference type="RefSeq" id="WP_107724907.1">
    <property type="nucleotide sequence ID" value="NZ_PZZP01000001.1"/>
</dbReference>
<feature type="domain" description="ATP-grasp" evidence="2">
    <location>
        <begin position="383"/>
        <end position="454"/>
    </location>
</feature>
<dbReference type="InterPro" id="IPR026838">
    <property type="entry name" value="YheC/D"/>
</dbReference>
<dbReference type="EMBL" id="PZZP01000001">
    <property type="protein sequence ID" value="PTM58051.1"/>
    <property type="molecule type" value="Genomic_DNA"/>
</dbReference>
<dbReference type="OrthoDB" id="7869153at2"/>
<keyword evidence="1" id="KW-0067">ATP-binding</keyword>
<keyword evidence="4" id="KW-1185">Reference proteome</keyword>
<dbReference type="AlphaFoldDB" id="A0A2T4Z825"/>